<evidence type="ECO:0008006" key="7">
    <source>
        <dbReference type="Google" id="ProtNLM"/>
    </source>
</evidence>
<feature type="transmembrane region" description="Helical" evidence="4">
    <location>
        <begin position="370"/>
        <end position="390"/>
    </location>
</feature>
<protein>
    <recommendedName>
        <fullName evidence="7">MFS transporter</fullName>
    </recommendedName>
</protein>
<dbReference type="PANTHER" id="PTHR23523">
    <property type="match status" value="1"/>
</dbReference>
<accession>A0A364NS71</accession>
<dbReference type="PANTHER" id="PTHR23523:SF2">
    <property type="entry name" value="2-NITROIMIDAZOLE TRANSPORTER"/>
    <property type="match status" value="1"/>
</dbReference>
<keyword evidence="3 4" id="KW-0472">Membrane</keyword>
<feature type="transmembrane region" description="Helical" evidence="4">
    <location>
        <begin position="279"/>
        <end position="299"/>
    </location>
</feature>
<evidence type="ECO:0000256" key="2">
    <source>
        <dbReference type="ARBA" id="ARBA00022989"/>
    </source>
</evidence>
<organism evidence="5 6">
    <name type="scientific">Nitrincola tibetensis</name>
    <dbReference type="NCBI Taxonomy" id="2219697"/>
    <lineage>
        <taxon>Bacteria</taxon>
        <taxon>Pseudomonadati</taxon>
        <taxon>Pseudomonadota</taxon>
        <taxon>Gammaproteobacteria</taxon>
        <taxon>Oceanospirillales</taxon>
        <taxon>Oceanospirillaceae</taxon>
        <taxon>Nitrincola</taxon>
    </lineage>
</organism>
<dbReference type="InterPro" id="IPR052524">
    <property type="entry name" value="MFS_Cyanate_Porter"/>
</dbReference>
<evidence type="ECO:0000313" key="6">
    <source>
        <dbReference type="Proteomes" id="UP000250744"/>
    </source>
</evidence>
<dbReference type="CDD" id="cd17339">
    <property type="entry name" value="MFS_NIMT_CynX_like"/>
    <property type="match status" value="1"/>
</dbReference>
<dbReference type="InterPro" id="IPR036259">
    <property type="entry name" value="MFS_trans_sf"/>
</dbReference>
<feature type="transmembrane region" description="Helical" evidence="4">
    <location>
        <begin position="305"/>
        <end position="327"/>
    </location>
</feature>
<feature type="transmembrane region" description="Helical" evidence="4">
    <location>
        <begin position="139"/>
        <end position="161"/>
    </location>
</feature>
<gene>
    <name evidence="5" type="ORF">DN062_02075</name>
</gene>
<feature type="transmembrane region" description="Helical" evidence="4">
    <location>
        <begin position="86"/>
        <end position="104"/>
    </location>
</feature>
<evidence type="ECO:0000256" key="4">
    <source>
        <dbReference type="SAM" id="Phobius"/>
    </source>
</evidence>
<keyword evidence="1 4" id="KW-0812">Transmembrane</keyword>
<feature type="transmembrane region" description="Helical" evidence="4">
    <location>
        <begin position="110"/>
        <end position="127"/>
    </location>
</feature>
<evidence type="ECO:0000256" key="3">
    <source>
        <dbReference type="ARBA" id="ARBA00023136"/>
    </source>
</evidence>
<dbReference type="SUPFAM" id="SSF103473">
    <property type="entry name" value="MFS general substrate transporter"/>
    <property type="match status" value="1"/>
</dbReference>
<keyword evidence="6" id="KW-1185">Reference proteome</keyword>
<feature type="transmembrane region" description="Helical" evidence="4">
    <location>
        <begin position="253"/>
        <end position="272"/>
    </location>
</feature>
<evidence type="ECO:0000313" key="5">
    <source>
        <dbReference type="EMBL" id="RAU19882.1"/>
    </source>
</evidence>
<feature type="transmembrane region" description="Helical" evidence="4">
    <location>
        <begin position="55"/>
        <end position="74"/>
    </location>
</feature>
<dbReference type="RefSeq" id="WP_112157055.1">
    <property type="nucleotide sequence ID" value="NZ_QKRX01000001.1"/>
</dbReference>
<dbReference type="Gene3D" id="1.20.1250.20">
    <property type="entry name" value="MFS general substrate transporter like domains"/>
    <property type="match status" value="2"/>
</dbReference>
<dbReference type="GO" id="GO:0022857">
    <property type="term" value="F:transmembrane transporter activity"/>
    <property type="evidence" value="ECO:0007669"/>
    <property type="project" value="InterPro"/>
</dbReference>
<keyword evidence="2 4" id="KW-1133">Transmembrane helix</keyword>
<reference evidence="5 6" key="1">
    <citation type="submission" date="2018-06" db="EMBL/GenBank/DDBJ databases">
        <title>Nitrincola tibetense sp. nov., isolated from Lake XuguoCo on Tibetan Plateau.</title>
        <authorList>
            <person name="Xing P."/>
        </authorList>
    </citation>
    <scope>NUCLEOTIDE SEQUENCE [LARGE SCALE GENOMIC DNA]</scope>
    <source>
        <strain evidence="6">xg18</strain>
    </source>
</reference>
<feature type="transmembrane region" description="Helical" evidence="4">
    <location>
        <begin position="214"/>
        <end position="233"/>
    </location>
</feature>
<evidence type="ECO:0000256" key="1">
    <source>
        <dbReference type="ARBA" id="ARBA00022692"/>
    </source>
</evidence>
<dbReference type="OrthoDB" id="5317164at2"/>
<dbReference type="InterPro" id="IPR011701">
    <property type="entry name" value="MFS"/>
</dbReference>
<comment type="caution">
    <text evidence="5">The sequence shown here is derived from an EMBL/GenBank/DDBJ whole genome shotgun (WGS) entry which is preliminary data.</text>
</comment>
<dbReference type="AlphaFoldDB" id="A0A364NS71"/>
<feature type="transmembrane region" description="Helical" evidence="4">
    <location>
        <begin position="18"/>
        <end position="43"/>
    </location>
</feature>
<feature type="transmembrane region" description="Helical" evidence="4">
    <location>
        <begin position="339"/>
        <end position="358"/>
    </location>
</feature>
<dbReference type="Pfam" id="PF07690">
    <property type="entry name" value="MFS_1"/>
    <property type="match status" value="1"/>
</dbReference>
<sequence length="401" mass="43282">MNLQNSPPSSDISRVFKVIAVCALMMAALNLRGGIVVVAPLVMEVRAALNISASEFSMLTTLPLICFGVVSILVPWLSRSFSTQQLAVVGLLLISLGVCLRLVISYPVVLLGTVILGSAIALLNVLIPGMVKTFFPKRIGLMTGLYSIMLSLGAGLGVYLAVPIMTYYDSWRFPMVIWAILPLIGVVFWLPMLKLKKAGKASSSARATLWRDPIAWSITLYMGLQSFYFYAIATWLPKIFMESGLDPESAGTAASLINMVSIPFNLMIPILAARMRSQVPLAILVFIASFSGIAGLYWSAASAPYLWASLMGVGAGCSLSLALTLFILRTQNALQATALSAMAQSVGYMIAASGPVMLGAIRDFSVDWQYALLLMLILQVFQLGFGLYASRPGYVKALERH</sequence>
<name>A0A364NS71_9GAMM</name>
<proteinExistence type="predicted"/>
<dbReference type="Proteomes" id="UP000250744">
    <property type="component" value="Unassembled WGS sequence"/>
</dbReference>
<feature type="transmembrane region" description="Helical" evidence="4">
    <location>
        <begin position="173"/>
        <end position="193"/>
    </location>
</feature>
<dbReference type="EMBL" id="QKRX01000001">
    <property type="protein sequence ID" value="RAU19882.1"/>
    <property type="molecule type" value="Genomic_DNA"/>
</dbReference>